<dbReference type="EMBL" id="CP090038">
    <property type="protein sequence ID" value="UPL01192.1"/>
    <property type="molecule type" value="Genomic_DNA"/>
</dbReference>
<name>A0ACD3ZJA5_FUSSC</name>
<evidence type="ECO:0000313" key="2">
    <source>
        <dbReference type="Proteomes" id="UP000830768"/>
    </source>
</evidence>
<dbReference type="Proteomes" id="UP000830768">
    <property type="component" value="Chromosome 10"/>
</dbReference>
<gene>
    <name evidence="1" type="ORF">LCI18_012126</name>
</gene>
<keyword evidence="2" id="KW-1185">Reference proteome</keyword>
<reference evidence="1" key="1">
    <citation type="submission" date="2021-11" db="EMBL/GenBank/DDBJ databases">
        <title>Fusarium solani-melongenae Genome sequencing and assembly.</title>
        <authorList>
            <person name="Xie S."/>
            <person name="Huang L."/>
            <person name="Zhang X."/>
        </authorList>
    </citation>
    <scope>NUCLEOTIDE SEQUENCE</scope>
    <source>
        <strain evidence="1">CRI 24-3</strain>
    </source>
</reference>
<organism evidence="1 2">
    <name type="scientific">Fusarium solani subsp. cucurbitae</name>
    <name type="common">Neocosmosporum cucurbitae</name>
    <dbReference type="NCBI Taxonomy" id="2747967"/>
    <lineage>
        <taxon>Eukaryota</taxon>
        <taxon>Fungi</taxon>
        <taxon>Dikarya</taxon>
        <taxon>Ascomycota</taxon>
        <taxon>Pezizomycotina</taxon>
        <taxon>Sordariomycetes</taxon>
        <taxon>Hypocreomycetidae</taxon>
        <taxon>Hypocreales</taxon>
        <taxon>Nectriaceae</taxon>
        <taxon>Fusarium</taxon>
        <taxon>Fusarium solani species complex</taxon>
    </lineage>
</organism>
<protein>
    <submittedName>
        <fullName evidence="1">Uncharacterized protein</fullName>
    </submittedName>
</protein>
<proteinExistence type="predicted"/>
<evidence type="ECO:0000313" key="1">
    <source>
        <dbReference type="EMBL" id="UPL01192.1"/>
    </source>
</evidence>
<sequence length="128" mass="14506">MSSFSFFSIYLFALLKGIYSWSWETPLLWSQILSIAGWSMLEITALILFYFEHSQPGELPEFLAGSIPTVLDVMSFWGAAILQIMAIIYLFAVGSGIEFWLKCLFILEWTKVIVITIFVMVPGIPTPP</sequence>
<accession>A0ACD3ZJA5</accession>